<dbReference type="STRING" id="363253.LI0612"/>
<evidence type="ECO:0000256" key="1">
    <source>
        <dbReference type="PROSITE-ProRule" id="PRU00339"/>
    </source>
</evidence>
<dbReference type="KEGG" id="lip:LI0612"/>
<dbReference type="RefSeq" id="WP_011526695.1">
    <property type="nucleotide sequence ID" value="NC_008011.1"/>
</dbReference>
<accession>Q1MQR1</accession>
<dbReference type="InterPro" id="IPR019734">
    <property type="entry name" value="TPR_rpt"/>
</dbReference>
<dbReference type="OrthoDB" id="9766710at2"/>
<dbReference type="Pfam" id="PF13432">
    <property type="entry name" value="TPR_16"/>
    <property type="match status" value="1"/>
</dbReference>
<dbReference type="PROSITE" id="PS50005">
    <property type="entry name" value="TPR"/>
    <property type="match status" value="2"/>
</dbReference>
<dbReference type="Proteomes" id="UP000002430">
    <property type="component" value="Chromosome"/>
</dbReference>
<feature type="repeat" description="TPR" evidence="1">
    <location>
        <begin position="529"/>
        <end position="562"/>
    </location>
</feature>
<name>Q1MQR1_LAWIP</name>
<dbReference type="PANTHER" id="PTHR12558">
    <property type="entry name" value="CELL DIVISION CYCLE 16,23,27"/>
    <property type="match status" value="1"/>
</dbReference>
<dbReference type="SUPFAM" id="SSF48452">
    <property type="entry name" value="TPR-like"/>
    <property type="match status" value="4"/>
</dbReference>
<sequence>MNVIQFVHNVLRQWPLVQLLLSIGLILFPLQACVAKNSQHNTIHWNLTPEAQVTYGILLLEQSIRIGDKSGVLEAMSILVKHSPAPQFFTDSAAWFLLEKDPITARNILEQGIQLFPDEFGFYLLLADCWLEEGYPVKALESLQAYQLRHPKSDLVRQELAILYLKTENYKEAVDIFSSLPKNYYNAFIRYCYAQSLAALGRSSEAMSQLKLAVQENPEFLEAWFETGKLLEKTGNYSEAIKVYLDLLDKDSGNQSVRLHLISTMLSLKKPDQALKYITESSENYSFCLTAVTLFLENKFYTQAELLLKQIKERPEAAGDINVILYILGAIEYECYKNYDKALTLLEEASSKDKYYINTLLLRVQIFYSLNKINQAMQLLHQGQEAAPLEQELWTTEVQLLLNKKEYNKALIVISKGLELFPEEKTLLFLKGVAINGLGKKSESLELMEQLISRYPDYPEVLNFVGYCLIEDKRDIDRALSLIKRADSLIPNRAYIVDSLAWAFFAKGEIKKAWVEINRAVSLEDSNDPTIWEHYGDIAQAIGKKKDAKIGWEKAIKLQPQDVEAIQKKLQGL</sequence>
<proteinExistence type="predicted"/>
<organism evidence="2 3">
    <name type="scientific">Lawsonia intracellularis (strain PHE/MN1-00)</name>
    <dbReference type="NCBI Taxonomy" id="363253"/>
    <lineage>
        <taxon>Bacteria</taxon>
        <taxon>Pseudomonadati</taxon>
        <taxon>Thermodesulfobacteriota</taxon>
        <taxon>Desulfovibrionia</taxon>
        <taxon>Desulfovibrionales</taxon>
        <taxon>Desulfovibrionaceae</taxon>
        <taxon>Lawsonia</taxon>
    </lineage>
</organism>
<dbReference type="PANTHER" id="PTHR12558:SF13">
    <property type="entry name" value="CELL DIVISION CYCLE PROTEIN 27 HOMOLOG"/>
    <property type="match status" value="1"/>
</dbReference>
<dbReference type="AlphaFoldDB" id="Q1MQR1"/>
<dbReference type="HOGENOM" id="CLU_007251_3_0_7"/>
<dbReference type="SMART" id="SM00028">
    <property type="entry name" value="TPR"/>
    <property type="match status" value="7"/>
</dbReference>
<feature type="repeat" description="TPR" evidence="1">
    <location>
        <begin position="221"/>
        <end position="254"/>
    </location>
</feature>
<dbReference type="InterPro" id="IPR011990">
    <property type="entry name" value="TPR-like_helical_dom_sf"/>
</dbReference>
<keyword evidence="1" id="KW-0802">TPR repeat</keyword>
<dbReference type="EMBL" id="AM180252">
    <property type="protein sequence ID" value="CAJ54666.1"/>
    <property type="molecule type" value="Genomic_DNA"/>
</dbReference>
<keyword evidence="3" id="KW-1185">Reference proteome</keyword>
<dbReference type="eggNOG" id="COG0457">
    <property type="taxonomic scope" value="Bacteria"/>
</dbReference>
<evidence type="ECO:0000313" key="2">
    <source>
        <dbReference type="EMBL" id="CAJ54666.1"/>
    </source>
</evidence>
<gene>
    <name evidence="2" type="ordered locus">LI0612</name>
</gene>
<dbReference type="Pfam" id="PF13174">
    <property type="entry name" value="TPR_6"/>
    <property type="match status" value="1"/>
</dbReference>
<dbReference type="Pfam" id="PF14559">
    <property type="entry name" value="TPR_19"/>
    <property type="match status" value="2"/>
</dbReference>
<dbReference type="Gene3D" id="1.25.40.10">
    <property type="entry name" value="Tetratricopeptide repeat domain"/>
    <property type="match status" value="2"/>
</dbReference>
<reference evidence="2 3" key="1">
    <citation type="submission" date="2005-11" db="EMBL/GenBank/DDBJ databases">
        <title>The complete genome sequence of Lawsonia intracellularis: the causative agent of proliferative enteropathy.</title>
        <authorList>
            <person name="Kaur K."/>
            <person name="Zhang Q."/>
            <person name="Beckler D."/>
            <person name="Munir S."/>
            <person name="Li L."/>
            <person name="Kinsley K."/>
            <person name="Herron L."/>
            <person name="Peterson A."/>
            <person name="May B."/>
            <person name="Singh S."/>
            <person name="Gebhart C."/>
            <person name="Kapur V."/>
        </authorList>
    </citation>
    <scope>NUCLEOTIDE SEQUENCE [LARGE SCALE GENOMIC DNA]</scope>
    <source>
        <strain evidence="2 3">PHE/MN1-00</strain>
    </source>
</reference>
<evidence type="ECO:0000313" key="3">
    <source>
        <dbReference type="Proteomes" id="UP000002430"/>
    </source>
</evidence>
<protein>
    <submittedName>
        <fullName evidence="2">FOG: TPR repeat</fullName>
    </submittedName>
</protein>